<proteinExistence type="predicted"/>
<feature type="transmembrane region" description="Helical" evidence="2">
    <location>
        <begin position="20"/>
        <end position="40"/>
    </location>
</feature>
<keyword evidence="2" id="KW-0472">Membrane</keyword>
<evidence type="ECO:0000313" key="4">
    <source>
        <dbReference type="Proteomes" id="UP000186535"/>
    </source>
</evidence>
<organism evidence="3 4">
    <name type="scientific">Bacillus cereus</name>
    <dbReference type="NCBI Taxonomy" id="1396"/>
    <lineage>
        <taxon>Bacteria</taxon>
        <taxon>Bacillati</taxon>
        <taxon>Bacillota</taxon>
        <taxon>Bacilli</taxon>
        <taxon>Bacillales</taxon>
        <taxon>Bacillaceae</taxon>
        <taxon>Bacillus</taxon>
        <taxon>Bacillus cereus group</taxon>
    </lineage>
</organism>
<keyword evidence="2" id="KW-0812">Transmembrane</keyword>
<sequence>MSNKGRGFKRIIGFRSGTKWKMVVACFIYLTIIGGIAGAFSDKKQDSQQASANVEKERKEAIETAQKEEKEQATEEKKEEKTVAPAEKHPPSLDDTINKIAQDKVGKKNVESVKLNDNLGTEAPNDKIALITLSGKDNLTNNMIKKGMWKDTADMLKGIAQEKDISEVVFFWKFELEDAYGNKNHENVMKITYNRETIDKINFDNFSFNNIPTTASQYWQHPAVEKK</sequence>
<evidence type="ECO:0000256" key="2">
    <source>
        <dbReference type="SAM" id="Phobius"/>
    </source>
</evidence>
<protein>
    <submittedName>
        <fullName evidence="3">Uncharacterized protein</fullName>
    </submittedName>
</protein>
<dbReference type="AlphaFoldDB" id="A0A1C4CBQ4"/>
<accession>A0A1C4CBQ4</accession>
<keyword evidence="2" id="KW-1133">Transmembrane helix</keyword>
<evidence type="ECO:0000256" key="1">
    <source>
        <dbReference type="SAM" id="MobiDB-lite"/>
    </source>
</evidence>
<feature type="region of interest" description="Disordered" evidence="1">
    <location>
        <begin position="50"/>
        <end position="97"/>
    </location>
</feature>
<name>A0A1C4CBQ4_BACCE</name>
<dbReference type="Proteomes" id="UP000186535">
    <property type="component" value="Unassembled WGS sequence"/>
</dbReference>
<dbReference type="EMBL" id="MPON01000010">
    <property type="protein sequence ID" value="OKA34352.1"/>
    <property type="molecule type" value="Genomic_DNA"/>
</dbReference>
<evidence type="ECO:0000313" key="3">
    <source>
        <dbReference type="EMBL" id="OKA34352.1"/>
    </source>
</evidence>
<dbReference type="RefSeq" id="WP_254799362.1">
    <property type="nucleotide sequence ID" value="NZ_MPOM01000008.1"/>
</dbReference>
<feature type="compositionally biased region" description="Basic and acidic residues" evidence="1">
    <location>
        <begin position="54"/>
        <end position="92"/>
    </location>
</feature>
<gene>
    <name evidence="3" type="ORF">BJR07_22785</name>
</gene>
<reference evidence="3 4" key="1">
    <citation type="submission" date="2016-11" db="EMBL/GenBank/DDBJ databases">
        <title>Identification of Bacillus cereus isolated from egg-white.</title>
        <authorList>
            <person name="Soni A."/>
            <person name="Oey I."/>
            <person name="Silcock P."/>
            <person name="Bremer P."/>
        </authorList>
    </citation>
    <scope>NUCLEOTIDE SEQUENCE [LARGE SCALE GENOMIC DNA]</scope>
    <source>
        <strain evidence="3 4">NZAS03</strain>
    </source>
</reference>
<comment type="caution">
    <text evidence="3">The sequence shown here is derived from an EMBL/GenBank/DDBJ whole genome shotgun (WGS) entry which is preliminary data.</text>
</comment>